<feature type="transmembrane region" description="Helical" evidence="8">
    <location>
        <begin position="410"/>
        <end position="427"/>
    </location>
</feature>
<feature type="transmembrane region" description="Helical" evidence="8">
    <location>
        <begin position="32"/>
        <end position="53"/>
    </location>
</feature>
<dbReference type="InterPro" id="IPR018584">
    <property type="entry name" value="GT87"/>
</dbReference>
<keyword evidence="10" id="KW-1185">Reference proteome</keyword>
<sequence>MSDVDERRGGAPARATGRVTAAVEWFVGSWRAMWIVLAVPTAFLITGIVVWIAHGKMGVDSAVYRAGGIALLTGEPLYDKMTLLAEPWWAQLPFTYAPSAALFFVPLALVPVTVAWGLLSFISVLSMSVVIRVTLDKLPRLPSWLDPRKATVWFSVLMIGMEPVWRTLFLGQINLILMVIVVLDVLVISSSGNPKIARWGGILVGIAFAIKLTPLIFVAHMVLVGQRASAVRAFATFLALQALMFAISASDTIKYWTVTIVGDPGRIGPVYWNGNQSLTGLVNRITLLDPSSTKIAIMIGAVLAIPAMLLVRRFHRHGRAVTALLVSAFFGLLFSPITWTHHYVWVVPLLLMLIARMPDPLPHGFWRVTRAAVAPLTVFAVFVSCVLLWMRGGHGKELLWHWWEFIPGSAYMIVPVGAGIAIAIRVLRRRMRARSEPADQEQPKVPAGQTT</sequence>
<comment type="subcellular location">
    <subcellularLocation>
        <location evidence="1">Cell membrane</location>
        <topology evidence="1">Multi-pass membrane protein</topology>
    </subcellularLocation>
</comment>
<comment type="caution">
    <text evidence="9">The sequence shown here is derived from an EMBL/GenBank/DDBJ whole genome shotgun (WGS) entry which is preliminary data.</text>
</comment>
<dbReference type="Pfam" id="PF09594">
    <property type="entry name" value="GT87"/>
    <property type="match status" value="1"/>
</dbReference>
<keyword evidence="5 8" id="KW-1133">Transmembrane helix</keyword>
<feature type="transmembrane region" description="Helical" evidence="8">
    <location>
        <begin position="196"/>
        <end position="218"/>
    </location>
</feature>
<evidence type="ECO:0000313" key="10">
    <source>
        <dbReference type="Proteomes" id="UP001521150"/>
    </source>
</evidence>
<evidence type="ECO:0000256" key="3">
    <source>
        <dbReference type="ARBA" id="ARBA00022679"/>
    </source>
</evidence>
<dbReference type="RefSeq" id="WP_233727541.1">
    <property type="nucleotide sequence ID" value="NZ_JAJVCN010000002.1"/>
</dbReference>
<feature type="transmembrane region" description="Helical" evidence="8">
    <location>
        <begin position="318"/>
        <end position="337"/>
    </location>
</feature>
<reference evidence="9 10" key="1">
    <citation type="submission" date="2021-12" db="EMBL/GenBank/DDBJ databases">
        <title>Genome sequence of Kibdelosporangium philippinense ATCC 49844.</title>
        <authorList>
            <person name="Fedorov E.A."/>
            <person name="Omeragic M."/>
            <person name="Shalygina K.F."/>
            <person name="Maclea K.S."/>
        </authorList>
    </citation>
    <scope>NUCLEOTIDE SEQUENCE [LARGE SCALE GENOMIC DNA]</scope>
    <source>
        <strain evidence="9 10">ATCC 49844</strain>
    </source>
</reference>
<proteinExistence type="inferred from homology"/>
<organism evidence="9 10">
    <name type="scientific">Kibdelosporangium philippinense</name>
    <dbReference type="NCBI Taxonomy" id="211113"/>
    <lineage>
        <taxon>Bacteria</taxon>
        <taxon>Bacillati</taxon>
        <taxon>Actinomycetota</taxon>
        <taxon>Actinomycetes</taxon>
        <taxon>Pseudonocardiales</taxon>
        <taxon>Pseudonocardiaceae</taxon>
        <taxon>Kibdelosporangium</taxon>
    </lineage>
</organism>
<feature type="transmembrane region" description="Helical" evidence="8">
    <location>
        <begin position="230"/>
        <end position="249"/>
    </location>
</feature>
<evidence type="ECO:0000256" key="7">
    <source>
        <dbReference type="ARBA" id="ARBA00024033"/>
    </source>
</evidence>
<accession>A0ABS8ZG53</accession>
<dbReference type="EMBL" id="JAJVCN010000002">
    <property type="protein sequence ID" value="MCE7006028.1"/>
    <property type="molecule type" value="Genomic_DNA"/>
</dbReference>
<feature type="transmembrane region" description="Helical" evidence="8">
    <location>
        <begin position="295"/>
        <end position="311"/>
    </location>
</feature>
<feature type="transmembrane region" description="Helical" evidence="8">
    <location>
        <begin position="168"/>
        <end position="190"/>
    </location>
</feature>
<evidence type="ECO:0000256" key="5">
    <source>
        <dbReference type="ARBA" id="ARBA00022989"/>
    </source>
</evidence>
<keyword evidence="3" id="KW-0808">Transferase</keyword>
<feature type="transmembrane region" description="Helical" evidence="8">
    <location>
        <begin position="371"/>
        <end position="390"/>
    </location>
</feature>
<evidence type="ECO:0000256" key="8">
    <source>
        <dbReference type="SAM" id="Phobius"/>
    </source>
</evidence>
<evidence type="ECO:0000313" key="9">
    <source>
        <dbReference type="EMBL" id="MCE7006028.1"/>
    </source>
</evidence>
<evidence type="ECO:0000256" key="6">
    <source>
        <dbReference type="ARBA" id="ARBA00023136"/>
    </source>
</evidence>
<keyword evidence="2" id="KW-1003">Cell membrane</keyword>
<keyword evidence="4 8" id="KW-0812">Transmembrane</keyword>
<protein>
    <submittedName>
        <fullName evidence="9">Glycosyltransferase 87 family protein</fullName>
    </submittedName>
</protein>
<evidence type="ECO:0000256" key="1">
    <source>
        <dbReference type="ARBA" id="ARBA00004651"/>
    </source>
</evidence>
<evidence type="ECO:0000256" key="4">
    <source>
        <dbReference type="ARBA" id="ARBA00022692"/>
    </source>
</evidence>
<name>A0ABS8ZG53_9PSEU</name>
<gene>
    <name evidence="9" type="ORF">LWC34_24805</name>
</gene>
<keyword evidence="6 8" id="KW-0472">Membrane</keyword>
<dbReference type="Proteomes" id="UP001521150">
    <property type="component" value="Unassembled WGS sequence"/>
</dbReference>
<evidence type="ECO:0000256" key="2">
    <source>
        <dbReference type="ARBA" id="ARBA00022475"/>
    </source>
</evidence>
<feature type="transmembrane region" description="Helical" evidence="8">
    <location>
        <begin position="343"/>
        <end position="359"/>
    </location>
</feature>
<comment type="similarity">
    <text evidence="7">Belongs to the glycosyltransferase 87 family.</text>
</comment>